<feature type="transmembrane region" description="Helical" evidence="1">
    <location>
        <begin position="9"/>
        <end position="30"/>
    </location>
</feature>
<gene>
    <name evidence="2" type="ORF">JOD45_000786</name>
</gene>
<comment type="caution">
    <text evidence="2">The sequence shown here is derived from an EMBL/GenBank/DDBJ whole genome shotgun (WGS) entry which is preliminary data.</text>
</comment>
<sequence length="62" mass="7488">MKNLIWKYFFIYIIGSIILGVIVFLLGYITPPDDQAWIRFIFSSIWLIVVTMLYSREKRKRT</sequence>
<accession>A0ABS2PWZ6</accession>
<keyword evidence="1" id="KW-0472">Membrane</keyword>
<evidence type="ECO:0000313" key="3">
    <source>
        <dbReference type="Proteomes" id="UP000808914"/>
    </source>
</evidence>
<keyword evidence="1" id="KW-0812">Transmembrane</keyword>
<feature type="transmembrane region" description="Helical" evidence="1">
    <location>
        <begin position="36"/>
        <end position="54"/>
    </location>
</feature>
<evidence type="ECO:0000256" key="1">
    <source>
        <dbReference type="SAM" id="Phobius"/>
    </source>
</evidence>
<keyword evidence="3" id="KW-1185">Reference proteome</keyword>
<name>A0ABS2PWZ6_9BACL</name>
<dbReference type="EMBL" id="JAFBER010000003">
    <property type="protein sequence ID" value="MBM7644593.1"/>
    <property type="molecule type" value="Genomic_DNA"/>
</dbReference>
<proteinExistence type="predicted"/>
<protein>
    <submittedName>
        <fullName evidence="2">Uncharacterized protein (DUF983 family)</fullName>
    </submittedName>
</protein>
<reference evidence="2 3" key="1">
    <citation type="submission" date="2021-01" db="EMBL/GenBank/DDBJ databases">
        <title>Genomic Encyclopedia of Type Strains, Phase IV (KMG-IV): sequencing the most valuable type-strain genomes for metagenomic binning, comparative biology and taxonomic classification.</title>
        <authorList>
            <person name="Goeker M."/>
        </authorList>
    </citation>
    <scope>NUCLEOTIDE SEQUENCE [LARGE SCALE GENOMIC DNA]</scope>
    <source>
        <strain evidence="2 3">DSM 28236</strain>
    </source>
</reference>
<dbReference type="Proteomes" id="UP000808914">
    <property type="component" value="Unassembled WGS sequence"/>
</dbReference>
<organism evidence="2 3">
    <name type="scientific">Scopulibacillus daqui</name>
    <dbReference type="NCBI Taxonomy" id="1469162"/>
    <lineage>
        <taxon>Bacteria</taxon>
        <taxon>Bacillati</taxon>
        <taxon>Bacillota</taxon>
        <taxon>Bacilli</taxon>
        <taxon>Bacillales</taxon>
        <taxon>Sporolactobacillaceae</taxon>
        <taxon>Scopulibacillus</taxon>
    </lineage>
</organism>
<evidence type="ECO:0000313" key="2">
    <source>
        <dbReference type="EMBL" id="MBM7644593.1"/>
    </source>
</evidence>
<keyword evidence="1" id="KW-1133">Transmembrane helix</keyword>